<proteinExistence type="predicted"/>
<gene>
    <name evidence="3" type="ORF">ACFPYJ_25310</name>
</gene>
<keyword evidence="1" id="KW-0472">Membrane</keyword>
<accession>A0ABW0W2X1</accession>
<keyword evidence="1" id="KW-0812">Transmembrane</keyword>
<name>A0ABW0W2X1_9BACL</name>
<dbReference type="InterPro" id="IPR018639">
    <property type="entry name" value="DUF2062"/>
</dbReference>
<keyword evidence="1" id="KW-1133">Transmembrane helix</keyword>
<dbReference type="RefSeq" id="WP_379191012.1">
    <property type="nucleotide sequence ID" value="NZ_JBHSOW010000096.1"/>
</dbReference>
<keyword evidence="4" id="KW-1185">Reference proteome</keyword>
<comment type="caution">
    <text evidence="3">The sequence shown here is derived from an EMBL/GenBank/DDBJ whole genome shotgun (WGS) entry which is preliminary data.</text>
</comment>
<sequence length="176" mass="19906">MSTSRKPRSLKRWMKFKYTQLMRAPGGASFVALGFAIGMAVEMFTLPTYGLAFFLIFPLIYWLRASFAGALIGFVVGKIIFIPVAFINSKVGGWVLPEKMQIHVPLAPDWVDHILLMNLKLIVGGIIDGIILGALFYFPVKMMIQYVANKRKEKRKLRRSSDVELDVKPDIKPITE</sequence>
<protein>
    <submittedName>
        <fullName evidence="3">DUF2062 domain-containing protein</fullName>
    </submittedName>
</protein>
<dbReference type="Proteomes" id="UP001596047">
    <property type="component" value="Unassembled WGS sequence"/>
</dbReference>
<evidence type="ECO:0000313" key="4">
    <source>
        <dbReference type="Proteomes" id="UP001596047"/>
    </source>
</evidence>
<organism evidence="3 4">
    <name type="scientific">Paenibacillus solisilvae</name>
    <dbReference type="NCBI Taxonomy" id="2486751"/>
    <lineage>
        <taxon>Bacteria</taxon>
        <taxon>Bacillati</taxon>
        <taxon>Bacillota</taxon>
        <taxon>Bacilli</taxon>
        <taxon>Bacillales</taxon>
        <taxon>Paenibacillaceae</taxon>
        <taxon>Paenibacillus</taxon>
    </lineage>
</organism>
<evidence type="ECO:0000259" key="2">
    <source>
        <dbReference type="Pfam" id="PF09835"/>
    </source>
</evidence>
<feature type="domain" description="DUF2062" evidence="2">
    <location>
        <begin position="11"/>
        <end position="151"/>
    </location>
</feature>
<feature type="transmembrane region" description="Helical" evidence="1">
    <location>
        <begin position="70"/>
        <end position="87"/>
    </location>
</feature>
<reference evidence="4" key="1">
    <citation type="journal article" date="2019" name="Int. J. Syst. Evol. Microbiol.">
        <title>The Global Catalogue of Microorganisms (GCM) 10K type strain sequencing project: providing services to taxonomists for standard genome sequencing and annotation.</title>
        <authorList>
            <consortium name="The Broad Institute Genomics Platform"/>
            <consortium name="The Broad Institute Genome Sequencing Center for Infectious Disease"/>
            <person name="Wu L."/>
            <person name="Ma J."/>
        </authorList>
    </citation>
    <scope>NUCLEOTIDE SEQUENCE [LARGE SCALE GENOMIC DNA]</scope>
    <source>
        <strain evidence="4">CGMCC 1.3240</strain>
    </source>
</reference>
<dbReference type="EMBL" id="JBHSOW010000096">
    <property type="protein sequence ID" value="MFC5652372.1"/>
    <property type="molecule type" value="Genomic_DNA"/>
</dbReference>
<feature type="transmembrane region" description="Helical" evidence="1">
    <location>
        <begin position="121"/>
        <end position="148"/>
    </location>
</feature>
<evidence type="ECO:0000313" key="3">
    <source>
        <dbReference type="EMBL" id="MFC5652372.1"/>
    </source>
</evidence>
<dbReference type="Pfam" id="PF09835">
    <property type="entry name" value="DUF2062"/>
    <property type="match status" value="1"/>
</dbReference>
<feature type="transmembrane region" description="Helical" evidence="1">
    <location>
        <begin position="21"/>
        <end position="40"/>
    </location>
</feature>
<evidence type="ECO:0000256" key="1">
    <source>
        <dbReference type="SAM" id="Phobius"/>
    </source>
</evidence>
<feature type="transmembrane region" description="Helical" evidence="1">
    <location>
        <begin position="46"/>
        <end position="63"/>
    </location>
</feature>